<dbReference type="InterPro" id="IPR024964">
    <property type="entry name" value="CTLH/CRA"/>
</dbReference>
<evidence type="ECO:0000313" key="3">
    <source>
        <dbReference type="EMBL" id="CAA7056915.1"/>
    </source>
</evidence>
<dbReference type="PANTHER" id="PTHR12864">
    <property type="entry name" value="RAN BINDING PROTEIN 9-RELATED"/>
    <property type="match status" value="1"/>
</dbReference>
<dbReference type="EMBL" id="CACVBM020001662">
    <property type="protein sequence ID" value="CAA7056915.1"/>
    <property type="molecule type" value="Genomic_DNA"/>
</dbReference>
<sequence length="767" mass="85045">MDSTAVNWEALDSLIIDFVSSENLVEDACANSSPSPVSSPSSSSSPSISSSSYHARLIIRRIRNSIESGDIENAIDILRSHAPFVLDDHRILFRLQKQKFIELLRKGTHEDRVAAISCLRTSVAPCALDAYPEAYEEFKHVLLALIYDKNDQTSPVANEWAEKRRYEMAGLMSSVLRASLQAYDPVFSMTLRYLISIHKGFCFHQGISSAVSDLTHRLLLEERDAPATPLESMCEAPPFDEVDIQALAHAVELTRQGAVDSMKFAKGDLFQAFQNELCRMQLDVSVLDELVKEYCIYRGIVDSEMQMIKGPAKRNQSEVGQSLSRDCSSEIDLNTSQHSDVKNYSNNSMLDGALVNDTEMSSKQESDVGTRDGSEPTSGCEDYSTSWSNHCENTRALHRIRSHMNCESNNKRKRWRGRADEMDCLPYPKSESGVNPTEDKYEIALALKELVSRGMVAEAVYEISTIYPDFFTQNPALHFHLKQVEFLKLVSGGDHNGAIKVASSHLGPLAANDPSLLKKLKETLMVLLQPDGITPGKDLPLNVLANTLQVSVGNRLGIEEPQLMKIIKATLHTHTEWFKLQMCKDRFNNLLKIDSLKEVNTDLIGAIRSSSDKEKNTNLSSQVTTTSSSTMTSEDGGSSGLMTMTQTSPREALWDESAILKVMEFLALPRSDAIQLLSQYNGNAEAVIQQLFGFNCVHGRTLKNMKVDDDMNVGHDDTKTVIFDEKMVQLSPPPPPSLLPPGGKGEEDFRPTTPGHSPGIGHSLSHN</sequence>
<organism evidence="3 4">
    <name type="scientific">Microthlaspi erraticum</name>
    <dbReference type="NCBI Taxonomy" id="1685480"/>
    <lineage>
        <taxon>Eukaryota</taxon>
        <taxon>Viridiplantae</taxon>
        <taxon>Streptophyta</taxon>
        <taxon>Embryophyta</taxon>
        <taxon>Tracheophyta</taxon>
        <taxon>Spermatophyta</taxon>
        <taxon>Magnoliopsida</taxon>
        <taxon>eudicotyledons</taxon>
        <taxon>Gunneridae</taxon>
        <taxon>Pentapetalae</taxon>
        <taxon>rosids</taxon>
        <taxon>malvids</taxon>
        <taxon>Brassicales</taxon>
        <taxon>Brassicaceae</taxon>
        <taxon>Coluteocarpeae</taxon>
        <taxon>Microthlaspi</taxon>
    </lineage>
</organism>
<feature type="region of interest" description="Disordered" evidence="1">
    <location>
        <begin position="30"/>
        <end position="49"/>
    </location>
</feature>
<dbReference type="Proteomes" id="UP000467841">
    <property type="component" value="Unassembled WGS sequence"/>
</dbReference>
<dbReference type="InterPro" id="IPR050618">
    <property type="entry name" value="Ubq-SigPath_Reg"/>
</dbReference>
<evidence type="ECO:0000259" key="2">
    <source>
        <dbReference type="PROSITE" id="PS50897"/>
    </source>
</evidence>
<evidence type="ECO:0000313" key="4">
    <source>
        <dbReference type="Proteomes" id="UP000467841"/>
    </source>
</evidence>
<feature type="domain" description="CTLH" evidence="2">
    <location>
        <begin position="440"/>
        <end position="497"/>
    </location>
</feature>
<feature type="region of interest" description="Disordered" evidence="1">
    <location>
        <begin position="359"/>
        <end position="385"/>
    </location>
</feature>
<feature type="region of interest" description="Disordered" evidence="1">
    <location>
        <begin position="610"/>
        <end position="641"/>
    </location>
</feature>
<dbReference type="SMART" id="SM00668">
    <property type="entry name" value="CTLH"/>
    <property type="match status" value="2"/>
</dbReference>
<feature type="compositionally biased region" description="Low complexity" evidence="1">
    <location>
        <begin position="32"/>
        <end position="49"/>
    </location>
</feature>
<comment type="caution">
    <text evidence="3">The sequence shown here is derived from an EMBL/GenBank/DDBJ whole genome shotgun (WGS) entry which is preliminary data.</text>
</comment>
<feature type="compositionally biased region" description="Low complexity" evidence="1">
    <location>
        <begin position="617"/>
        <end position="636"/>
    </location>
</feature>
<accession>A0A6D2KUI3</accession>
<feature type="region of interest" description="Disordered" evidence="1">
    <location>
        <begin position="728"/>
        <end position="767"/>
    </location>
</feature>
<dbReference type="InterPro" id="IPR006595">
    <property type="entry name" value="CTLH_C"/>
</dbReference>
<proteinExistence type="predicted"/>
<dbReference type="PROSITE" id="PS50897">
    <property type="entry name" value="CTLH"/>
    <property type="match status" value="2"/>
</dbReference>
<gene>
    <name evidence="3" type="ORF">MERR_LOCUS44151</name>
</gene>
<feature type="domain" description="CTLH" evidence="2">
    <location>
        <begin position="55"/>
        <end position="111"/>
    </location>
</feature>
<dbReference type="Pfam" id="PF10607">
    <property type="entry name" value="CTLH"/>
    <property type="match status" value="2"/>
</dbReference>
<keyword evidence="4" id="KW-1185">Reference proteome</keyword>
<dbReference type="OrthoDB" id="2415936at2759"/>
<dbReference type="AlphaFoldDB" id="A0A6D2KUI3"/>
<protein>
    <recommendedName>
        <fullName evidence="2">CTLH domain-containing protein</fullName>
    </recommendedName>
</protein>
<reference evidence="3" key="1">
    <citation type="submission" date="2020-01" db="EMBL/GenBank/DDBJ databases">
        <authorList>
            <person name="Mishra B."/>
        </authorList>
    </citation>
    <scope>NUCLEOTIDE SEQUENCE [LARGE SCALE GENOMIC DNA]</scope>
</reference>
<feature type="compositionally biased region" description="Basic and acidic residues" evidence="1">
    <location>
        <begin position="360"/>
        <end position="374"/>
    </location>
</feature>
<name>A0A6D2KUI3_9BRAS</name>
<evidence type="ECO:0000256" key="1">
    <source>
        <dbReference type="SAM" id="MobiDB-lite"/>
    </source>
</evidence>